<dbReference type="AlphaFoldDB" id="A0A5E7HR70"/>
<proteinExistence type="predicted"/>
<organism evidence="1 2">
    <name type="scientific">Pseudomonas fluorescens</name>
    <dbReference type="NCBI Taxonomy" id="294"/>
    <lineage>
        <taxon>Bacteria</taxon>
        <taxon>Pseudomonadati</taxon>
        <taxon>Pseudomonadota</taxon>
        <taxon>Gammaproteobacteria</taxon>
        <taxon>Pseudomonadales</taxon>
        <taxon>Pseudomonadaceae</taxon>
        <taxon>Pseudomonas</taxon>
    </lineage>
</organism>
<evidence type="ECO:0000313" key="2">
    <source>
        <dbReference type="Proteomes" id="UP000375525"/>
    </source>
</evidence>
<protein>
    <submittedName>
        <fullName evidence="1">Uncharacterized protein</fullName>
    </submittedName>
</protein>
<dbReference type="Proteomes" id="UP000375525">
    <property type="component" value="Unassembled WGS sequence"/>
</dbReference>
<reference evidence="1 2" key="1">
    <citation type="submission" date="2019-09" db="EMBL/GenBank/DDBJ databases">
        <authorList>
            <person name="Chandra G."/>
            <person name="Truman W A."/>
        </authorList>
    </citation>
    <scope>NUCLEOTIDE SEQUENCE [LARGE SCALE GENOMIC DNA]</scope>
    <source>
        <strain evidence="1">PS880</strain>
    </source>
</reference>
<dbReference type="EMBL" id="CABVIH010000004">
    <property type="protein sequence ID" value="VVO65862.1"/>
    <property type="molecule type" value="Genomic_DNA"/>
</dbReference>
<accession>A0A5E7HR70</accession>
<evidence type="ECO:0000313" key="1">
    <source>
        <dbReference type="EMBL" id="VVO65862.1"/>
    </source>
</evidence>
<name>A0A5E7HR70_PSEFL</name>
<sequence>MDALRPLQLGTRSFPGCVPTQSVGTIKLNHHFREQARSYISSSVHRRNAP</sequence>
<gene>
    <name evidence="1" type="ORF">PS880_01048</name>
</gene>